<organism evidence="2 3">
    <name type="scientific">Funneliformis geosporum</name>
    <dbReference type="NCBI Taxonomy" id="1117311"/>
    <lineage>
        <taxon>Eukaryota</taxon>
        <taxon>Fungi</taxon>
        <taxon>Fungi incertae sedis</taxon>
        <taxon>Mucoromycota</taxon>
        <taxon>Glomeromycotina</taxon>
        <taxon>Glomeromycetes</taxon>
        <taxon>Glomerales</taxon>
        <taxon>Glomeraceae</taxon>
        <taxon>Funneliformis</taxon>
    </lineage>
</organism>
<dbReference type="EMBL" id="CAMKVN010002663">
    <property type="protein sequence ID" value="CAI2182068.1"/>
    <property type="molecule type" value="Genomic_DNA"/>
</dbReference>
<sequence>MFRNHYTSFNYCQTYVKNRYNPFNNIQSHHISNERKLDHEENDNTENEEIINEESSDENFSKLSSKEESDKESSEESDEELDGESDNEYFKLALSYQDMGYHSAIFGNSCQFYEYACFLVEENDINVLYRLHIGEVVTIATDDGETFAIIRTIFIHQNNHQYFRFCRWIRNY</sequence>
<gene>
    <name evidence="2" type="ORF">FWILDA_LOCUS10396</name>
</gene>
<proteinExistence type="predicted"/>
<dbReference type="Proteomes" id="UP001153678">
    <property type="component" value="Unassembled WGS sequence"/>
</dbReference>
<feature type="compositionally biased region" description="Basic and acidic residues" evidence="1">
    <location>
        <begin position="64"/>
        <end position="74"/>
    </location>
</feature>
<comment type="caution">
    <text evidence="2">The sequence shown here is derived from an EMBL/GenBank/DDBJ whole genome shotgun (WGS) entry which is preliminary data.</text>
</comment>
<dbReference type="AlphaFoldDB" id="A0A9W4SUR1"/>
<feature type="region of interest" description="Disordered" evidence="1">
    <location>
        <begin position="33"/>
        <end position="85"/>
    </location>
</feature>
<evidence type="ECO:0000256" key="1">
    <source>
        <dbReference type="SAM" id="MobiDB-lite"/>
    </source>
</evidence>
<keyword evidence="3" id="KW-1185">Reference proteome</keyword>
<name>A0A9W4SUR1_9GLOM</name>
<feature type="compositionally biased region" description="Acidic residues" evidence="1">
    <location>
        <begin position="75"/>
        <end position="85"/>
    </location>
</feature>
<accession>A0A9W4SUR1</accession>
<evidence type="ECO:0000313" key="3">
    <source>
        <dbReference type="Proteomes" id="UP001153678"/>
    </source>
</evidence>
<reference evidence="2" key="1">
    <citation type="submission" date="2022-08" db="EMBL/GenBank/DDBJ databases">
        <authorList>
            <person name="Kallberg Y."/>
            <person name="Tangrot J."/>
            <person name="Rosling A."/>
        </authorList>
    </citation>
    <scope>NUCLEOTIDE SEQUENCE</scope>
    <source>
        <strain evidence="2">Wild A</strain>
    </source>
</reference>
<dbReference type="OrthoDB" id="2350804at2759"/>
<evidence type="ECO:0000313" key="2">
    <source>
        <dbReference type="EMBL" id="CAI2182068.1"/>
    </source>
</evidence>
<feature type="compositionally biased region" description="Acidic residues" evidence="1">
    <location>
        <begin position="40"/>
        <end position="57"/>
    </location>
</feature>
<protein>
    <submittedName>
        <fullName evidence="2">12803_t:CDS:1</fullName>
    </submittedName>
</protein>